<dbReference type="Pfam" id="PF00332">
    <property type="entry name" value="Glyco_hydro_17"/>
    <property type="match status" value="1"/>
</dbReference>
<keyword evidence="9" id="KW-0732">Signal</keyword>
<evidence type="ECO:0000256" key="1">
    <source>
        <dbReference type="ARBA" id="ARBA00000382"/>
    </source>
</evidence>
<evidence type="ECO:0000256" key="17">
    <source>
        <dbReference type="ARBA" id="ARBA00042373"/>
    </source>
</evidence>
<feature type="compositionally biased region" description="Low complexity" evidence="20">
    <location>
        <begin position="69"/>
        <end position="79"/>
    </location>
</feature>
<dbReference type="InterPro" id="IPR017853">
    <property type="entry name" value="GH"/>
</dbReference>
<evidence type="ECO:0000256" key="21">
    <source>
        <dbReference type="SAM" id="Phobius"/>
    </source>
</evidence>
<keyword evidence="11 21" id="KW-0472">Membrane</keyword>
<keyword evidence="6" id="KW-1003">Cell membrane</keyword>
<evidence type="ECO:0000256" key="20">
    <source>
        <dbReference type="SAM" id="MobiDB-lite"/>
    </source>
</evidence>
<accession>A0ABP0C3I4</accession>
<feature type="transmembrane region" description="Helical" evidence="21">
    <location>
        <begin position="510"/>
        <end position="534"/>
    </location>
</feature>
<dbReference type="Proteomes" id="UP001642405">
    <property type="component" value="Unassembled WGS sequence"/>
</dbReference>
<evidence type="ECO:0000256" key="18">
    <source>
        <dbReference type="ARBA" id="ARBA00043078"/>
    </source>
</evidence>
<keyword evidence="23" id="KW-1185">Reference proteome</keyword>
<evidence type="ECO:0000256" key="8">
    <source>
        <dbReference type="ARBA" id="ARBA00022525"/>
    </source>
</evidence>
<dbReference type="EMBL" id="CAWUHB010000036">
    <property type="protein sequence ID" value="CAK7226398.1"/>
    <property type="molecule type" value="Genomic_DNA"/>
</dbReference>
<comment type="similarity">
    <text evidence="4 19">Belongs to the glycosyl hydrolase 17 family.</text>
</comment>
<evidence type="ECO:0000256" key="11">
    <source>
        <dbReference type="ARBA" id="ARBA00023136"/>
    </source>
</evidence>
<evidence type="ECO:0000256" key="19">
    <source>
        <dbReference type="RuleBase" id="RU004335"/>
    </source>
</evidence>
<evidence type="ECO:0000256" key="13">
    <source>
        <dbReference type="ARBA" id="ARBA00023277"/>
    </source>
</evidence>
<evidence type="ECO:0000256" key="4">
    <source>
        <dbReference type="ARBA" id="ARBA00008773"/>
    </source>
</evidence>
<feature type="compositionally biased region" description="Pro residues" evidence="20">
    <location>
        <begin position="55"/>
        <end position="68"/>
    </location>
</feature>
<evidence type="ECO:0000256" key="3">
    <source>
        <dbReference type="ARBA" id="ARBA00004401"/>
    </source>
</evidence>
<feature type="compositionally biased region" description="Low complexity" evidence="20">
    <location>
        <begin position="302"/>
        <end position="313"/>
    </location>
</feature>
<keyword evidence="10" id="KW-0378">Hydrolase</keyword>
<dbReference type="InterPro" id="IPR050732">
    <property type="entry name" value="Beta-glucan_modifiers"/>
</dbReference>
<dbReference type="InterPro" id="IPR000490">
    <property type="entry name" value="Glyco_hydro_17"/>
</dbReference>
<feature type="region of interest" description="Disordered" evidence="20">
    <location>
        <begin position="1"/>
        <end position="115"/>
    </location>
</feature>
<feature type="compositionally biased region" description="Low complexity" evidence="20">
    <location>
        <begin position="215"/>
        <end position="233"/>
    </location>
</feature>
<keyword evidence="21" id="KW-0812">Transmembrane</keyword>
<keyword evidence="13" id="KW-0119">Carbohydrate metabolism</keyword>
<proteinExistence type="inferred from homology"/>
<feature type="compositionally biased region" description="Low complexity" evidence="20">
    <location>
        <begin position="538"/>
        <end position="556"/>
    </location>
</feature>
<feature type="compositionally biased region" description="Polar residues" evidence="20">
    <location>
        <begin position="80"/>
        <end position="99"/>
    </location>
</feature>
<comment type="function">
    <text evidence="16">Glucanases play a role in cell expansion during growth, in cell-cell fusion during mating, and in spore release during sporulation. This enzyme may be involved in beta-glucan degradation. Active on laminarin and lichenan.</text>
</comment>
<sequence>MPRKYSFESEPDEQQPLDNLNYQRSPGSRRLQTQPLQQHHIDDLEEHEPYYDEPPQAPQAPQPPPAPPAHQQQAQAQAQSPRQVRQQSSHYPPSSSRTIRNPAFHPDSAYNQLAADRQYAQAPLRTALVATGAGETADIVSPVSPPVPPPHGRADSHLPFGRDTRQQQVVPAPQPNITPGADNFSESAAGGMAGIAYSVAERNPRESGVEAMRAMQSQNQPQQQMRPQEYQNEPGYPQQAHHTGAYPPQQQYRGYNNSTYDQPEQGQLSPQMLRPAYPGSAGRNVDRDSRSSLQGLGNAAYPPGVGTPGTRTPSRSPHSDIYTDDPYQRYSVHDTQLGFVNPNEIEDDGDDGLEYGRTRNARTSMLSLAGYSTKSSRSGTAGGVVGPAAVGAAAVGAAAAGAVATGIAHSASGELGHGGDMMTAANIGRSGGVGDRIASSGGARYNALNNGTFDYASGGGRGGDGVGGGGGYGSGGGYDSGAYNAGRSGGSPEKSEWLTQQSHSSKLWKWAIIGGIALLAVAGIVLGVVFGVVLKHKSGSSGSSDSSSTASGDTSANGDLSVNSPEIQKLLNNKNLHKVFPGIDYTPINTQYPDCLASPPSQNNVTRDIAVLSQLTNTVRLYGTDCNQTEMTIHAIKQLQMEDTVKIWMGVWQDNNDTTNARQLAQMWDILHTYGADPFKGVIVANEILFREQMTTSQLSTLLSSVRTNMTTMNISLPVATSDLGTVWDAELAEASDYVMANIHPFFGGVNAKDAASWTWNFWETNNGQFFKSDKSKNVISETGWPSQGGTDCGSGSTETSCPDAAVAGITEINSFLSTWVCDALTNGTQYFWFEAFDEPWKIVYDTGDENWEDHWGIMDVDRNLKSGITIPDCDGQTVS</sequence>
<evidence type="ECO:0000256" key="7">
    <source>
        <dbReference type="ARBA" id="ARBA00022512"/>
    </source>
</evidence>
<evidence type="ECO:0000256" key="12">
    <source>
        <dbReference type="ARBA" id="ARBA00023180"/>
    </source>
</evidence>
<dbReference type="SUPFAM" id="SSF51445">
    <property type="entry name" value="(Trans)glycosidases"/>
    <property type="match status" value="1"/>
</dbReference>
<comment type="subcellular location">
    <subcellularLocation>
        <location evidence="3">Cell membrane</location>
        <topology evidence="3">Single-pass type II membrane protein</topology>
    </subcellularLocation>
    <subcellularLocation>
        <location evidence="2">Secreted</location>
        <location evidence="2">Cell wall</location>
    </subcellularLocation>
</comment>
<keyword evidence="7" id="KW-0134">Cell wall</keyword>
<name>A0ABP0C3I4_9PEZI</name>
<comment type="catalytic activity">
    <reaction evidence="1">
        <text>Hydrolysis of (1-&gt;3)-beta-D-glucosidic linkages in (1-&gt;3)-beta-D-glucans.</text>
        <dbReference type="EC" id="3.2.1.39"/>
    </reaction>
</comment>
<evidence type="ECO:0000256" key="16">
    <source>
        <dbReference type="ARBA" id="ARBA00037649"/>
    </source>
</evidence>
<evidence type="ECO:0000256" key="6">
    <source>
        <dbReference type="ARBA" id="ARBA00022475"/>
    </source>
</evidence>
<keyword evidence="15" id="KW-0624">Polysaccharide degradation</keyword>
<keyword evidence="21" id="KW-1133">Transmembrane helix</keyword>
<feature type="region of interest" description="Disordered" evidence="20">
    <location>
        <begin position="538"/>
        <end position="562"/>
    </location>
</feature>
<feature type="compositionally biased region" description="Basic and acidic residues" evidence="20">
    <location>
        <begin position="152"/>
        <end position="165"/>
    </location>
</feature>
<feature type="compositionally biased region" description="Basic and acidic residues" evidence="20">
    <location>
        <begin position="39"/>
        <end position="50"/>
    </location>
</feature>
<feature type="compositionally biased region" description="Polar residues" evidence="20">
    <location>
        <begin position="16"/>
        <end position="37"/>
    </location>
</feature>
<dbReference type="PANTHER" id="PTHR16631">
    <property type="entry name" value="GLUCAN 1,3-BETA-GLUCOSIDASE"/>
    <property type="match status" value="1"/>
</dbReference>
<organism evidence="22 23">
    <name type="scientific">Sporothrix curviconia</name>
    <dbReference type="NCBI Taxonomy" id="1260050"/>
    <lineage>
        <taxon>Eukaryota</taxon>
        <taxon>Fungi</taxon>
        <taxon>Dikarya</taxon>
        <taxon>Ascomycota</taxon>
        <taxon>Pezizomycotina</taxon>
        <taxon>Sordariomycetes</taxon>
        <taxon>Sordariomycetidae</taxon>
        <taxon>Ophiostomatales</taxon>
        <taxon>Ophiostomataceae</taxon>
        <taxon>Sporothrix</taxon>
    </lineage>
</organism>
<dbReference type="EC" id="3.2.1.39" evidence="5"/>
<keyword evidence="8" id="KW-0964">Secreted</keyword>
<keyword evidence="12" id="KW-0325">Glycoprotein</keyword>
<evidence type="ECO:0000256" key="2">
    <source>
        <dbReference type="ARBA" id="ARBA00004191"/>
    </source>
</evidence>
<keyword evidence="14" id="KW-0961">Cell wall biogenesis/degradation</keyword>
<evidence type="ECO:0000256" key="15">
    <source>
        <dbReference type="ARBA" id="ARBA00023326"/>
    </source>
</evidence>
<dbReference type="PANTHER" id="PTHR16631:SF17">
    <property type="entry name" value="GLUCAN ENDO-1,3-BETA-GLUCOSIDASE BTGC"/>
    <property type="match status" value="1"/>
</dbReference>
<evidence type="ECO:0000256" key="9">
    <source>
        <dbReference type="ARBA" id="ARBA00022729"/>
    </source>
</evidence>
<feature type="region of interest" description="Disordered" evidence="20">
    <location>
        <begin position="138"/>
        <end position="319"/>
    </location>
</feature>
<reference evidence="22 23" key="1">
    <citation type="submission" date="2024-01" db="EMBL/GenBank/DDBJ databases">
        <authorList>
            <person name="Allen C."/>
            <person name="Tagirdzhanova G."/>
        </authorList>
    </citation>
    <scope>NUCLEOTIDE SEQUENCE [LARGE SCALE GENOMIC DNA]</scope>
</reference>
<evidence type="ECO:0000256" key="10">
    <source>
        <dbReference type="ARBA" id="ARBA00022801"/>
    </source>
</evidence>
<evidence type="ECO:0000256" key="14">
    <source>
        <dbReference type="ARBA" id="ARBA00023316"/>
    </source>
</evidence>
<evidence type="ECO:0000313" key="23">
    <source>
        <dbReference type="Proteomes" id="UP001642405"/>
    </source>
</evidence>
<evidence type="ECO:0000313" key="22">
    <source>
        <dbReference type="EMBL" id="CAK7226398.1"/>
    </source>
</evidence>
<feature type="compositionally biased region" description="Polar residues" evidence="20">
    <location>
        <begin position="248"/>
        <end position="270"/>
    </location>
</feature>
<dbReference type="Gene3D" id="3.20.20.80">
    <property type="entry name" value="Glycosidases"/>
    <property type="match status" value="1"/>
</dbReference>
<gene>
    <name evidence="22" type="ORF">SCUCBS95973_006186</name>
</gene>
<protein>
    <recommendedName>
        <fullName evidence="5">glucan endo-1,3-beta-D-glucosidase</fullName>
        <ecNumber evidence="5">3.2.1.39</ecNumber>
    </recommendedName>
    <alternativeName>
        <fullName evidence="18">Endo-1,3-beta-glucanase btgC</fullName>
    </alternativeName>
    <alternativeName>
        <fullName evidence="17">Laminarinase btgC</fullName>
    </alternativeName>
</protein>
<comment type="caution">
    <text evidence="22">The sequence shown here is derived from an EMBL/GenBank/DDBJ whole genome shotgun (WGS) entry which is preliminary data.</text>
</comment>
<evidence type="ECO:0000256" key="5">
    <source>
        <dbReference type="ARBA" id="ARBA00012780"/>
    </source>
</evidence>